<keyword evidence="1" id="KW-1133">Transmembrane helix</keyword>
<feature type="transmembrane region" description="Helical" evidence="1">
    <location>
        <begin position="20"/>
        <end position="41"/>
    </location>
</feature>
<feature type="transmembrane region" description="Helical" evidence="1">
    <location>
        <begin position="145"/>
        <end position="174"/>
    </location>
</feature>
<accession>A0A2N6QN60</accession>
<feature type="transmembrane region" description="Helical" evidence="1">
    <location>
        <begin position="355"/>
        <end position="374"/>
    </location>
</feature>
<protein>
    <recommendedName>
        <fullName evidence="4">DUF4153 domain-containing protein</fullName>
    </recommendedName>
</protein>
<feature type="transmembrane region" description="Helical" evidence="1">
    <location>
        <begin position="260"/>
        <end position="283"/>
    </location>
</feature>
<evidence type="ECO:0000256" key="1">
    <source>
        <dbReference type="SAM" id="Phobius"/>
    </source>
</evidence>
<feature type="transmembrane region" description="Helical" evidence="1">
    <location>
        <begin position="228"/>
        <end position="248"/>
    </location>
</feature>
<dbReference type="OrthoDB" id="9809196at2"/>
<evidence type="ECO:0000313" key="3">
    <source>
        <dbReference type="Proteomes" id="UP000235564"/>
    </source>
</evidence>
<feature type="transmembrane region" description="Helical" evidence="1">
    <location>
        <begin position="111"/>
        <end position="133"/>
    </location>
</feature>
<feature type="transmembrane region" description="Helical" evidence="1">
    <location>
        <begin position="56"/>
        <end position="75"/>
    </location>
</feature>
<comment type="caution">
    <text evidence="2">The sequence shown here is derived from an EMBL/GenBank/DDBJ whole genome shotgun (WGS) entry which is preliminary data.</text>
</comment>
<organism evidence="2 3">
    <name type="scientific">Hoylesella buccalis</name>
    <dbReference type="NCBI Taxonomy" id="28127"/>
    <lineage>
        <taxon>Bacteria</taxon>
        <taxon>Pseudomonadati</taxon>
        <taxon>Bacteroidota</taxon>
        <taxon>Bacteroidia</taxon>
        <taxon>Bacteroidales</taxon>
        <taxon>Prevotellaceae</taxon>
        <taxon>Hoylesella</taxon>
    </lineage>
</organism>
<sequence>MAHFMSKDAFKHWKESLQSIVQRFPLTLFFTIASCLSLMYLNHDLHYDGQTKEFEFFLMFYPLTATILSLTLHLWTEDMRQRLKARGWQGAIHALWLALCIYWAAEYELSIGQSIAAGTCVGAMLVGWFTLPFAQQANDRPAINFLIRLMGSGIIAALTSLVLFLGILLLIQSFKYLFNMDIKATLYADTANVCFTLVAPLLFMFQLPKDEQKYSQYNWLQHKFGNGIIHYLLIPLHLAYVITLYLYAGKILVIWELPNGWVSTLVSVLMLLTIIILFLLYPIHQQDQVKQVDRLAVRYLPIIVLPLLVLMSVGIGRRFSDYGVTIQRLYLLLFNLWCYAVCIGLIVCRSRKVMWVAWSFVAILLLVSVFPVNVSSYTHNHLQKQVRELLAEHNMTKFPINSKTYTTLLKQIGYQQAKSLAGKLNYLNSTYGSQAIEDIINPRYLVADYQVEEMYRQSMAGTSSTSIPENRLISDEHEEEILLPIPPGYRYFQNIDQYTPQKDAKVKGDKLHVTMKYQLNGKTFTDHYQMSLAEIERKVNGKDKFCMTATGKQTQLVITYLYLSYGEDFVDMQCQGTLFVK</sequence>
<dbReference type="EMBL" id="PNGJ01000013">
    <property type="protein sequence ID" value="PMC22891.1"/>
    <property type="molecule type" value="Genomic_DNA"/>
</dbReference>
<dbReference type="InterPro" id="IPR025291">
    <property type="entry name" value="DUF4153"/>
</dbReference>
<dbReference type="RefSeq" id="WP_102698183.1">
    <property type="nucleotide sequence ID" value="NZ_PNGJ01000013.1"/>
</dbReference>
<evidence type="ECO:0000313" key="2">
    <source>
        <dbReference type="EMBL" id="PMC22891.1"/>
    </source>
</evidence>
<feature type="transmembrane region" description="Helical" evidence="1">
    <location>
        <begin position="295"/>
        <end position="317"/>
    </location>
</feature>
<keyword evidence="1" id="KW-0812">Transmembrane</keyword>
<dbReference type="AlphaFoldDB" id="A0A2N6QN60"/>
<proteinExistence type="predicted"/>
<feature type="transmembrane region" description="Helical" evidence="1">
    <location>
        <begin position="186"/>
        <end position="207"/>
    </location>
</feature>
<feature type="transmembrane region" description="Helical" evidence="1">
    <location>
        <begin position="329"/>
        <end position="348"/>
    </location>
</feature>
<gene>
    <name evidence="2" type="ORF">CJ231_12215</name>
</gene>
<feature type="transmembrane region" description="Helical" evidence="1">
    <location>
        <begin position="87"/>
        <end position="105"/>
    </location>
</feature>
<name>A0A2N6QN60_9BACT</name>
<evidence type="ECO:0008006" key="4">
    <source>
        <dbReference type="Google" id="ProtNLM"/>
    </source>
</evidence>
<dbReference type="Proteomes" id="UP000235564">
    <property type="component" value="Unassembled WGS sequence"/>
</dbReference>
<keyword evidence="1" id="KW-0472">Membrane</keyword>
<reference evidence="2 3" key="1">
    <citation type="submission" date="2017-09" db="EMBL/GenBank/DDBJ databases">
        <title>Bacterial strain isolated from the female urinary microbiota.</title>
        <authorList>
            <person name="Thomas-White K."/>
            <person name="Kumar N."/>
            <person name="Forster S."/>
            <person name="Putonti C."/>
            <person name="Lawley T."/>
            <person name="Wolfe A.J."/>
        </authorList>
    </citation>
    <scope>NUCLEOTIDE SEQUENCE [LARGE SCALE GENOMIC DNA]</scope>
    <source>
        <strain evidence="2 3">UMB0536</strain>
    </source>
</reference>
<dbReference type="Pfam" id="PF13687">
    <property type="entry name" value="DUF4153"/>
    <property type="match status" value="1"/>
</dbReference>
<dbReference type="PROSITE" id="PS51257">
    <property type="entry name" value="PROKAR_LIPOPROTEIN"/>
    <property type="match status" value="1"/>
</dbReference>